<dbReference type="EMBL" id="CYHF01000006">
    <property type="protein sequence ID" value="CUA97761.1"/>
    <property type="molecule type" value="Genomic_DNA"/>
</dbReference>
<dbReference type="OrthoDB" id="274512at2"/>
<dbReference type="STRING" id="339866.GCA_001418255_01872"/>
<sequence length="143" mass="16015">MRTIRLRRPRLNLAAGLLWAAPYSLLGLLVAVPAWALGARLRRVDHTLECSGGALGGWMLRLPNRHRLVALTLGHVILGVDAAALQRLGTHERVHVQQYEIWGPFFGPAYLLESLWQGLRGRDPYLANRFERQAYAKGGPFTI</sequence>
<organism evidence="1 2">
    <name type="scientific">Thiomonas bhubaneswarensis</name>
    <dbReference type="NCBI Taxonomy" id="339866"/>
    <lineage>
        <taxon>Bacteria</taxon>
        <taxon>Pseudomonadati</taxon>
        <taxon>Pseudomonadota</taxon>
        <taxon>Betaproteobacteria</taxon>
        <taxon>Burkholderiales</taxon>
        <taxon>Thiomonas</taxon>
    </lineage>
</organism>
<evidence type="ECO:0000313" key="2">
    <source>
        <dbReference type="Proteomes" id="UP000183649"/>
    </source>
</evidence>
<proteinExistence type="predicted"/>
<protein>
    <recommendedName>
        <fullName evidence="3">Signal peptide prediction</fullName>
    </recommendedName>
</protein>
<evidence type="ECO:0000313" key="1">
    <source>
        <dbReference type="EMBL" id="CUA97761.1"/>
    </source>
</evidence>
<dbReference type="RefSeq" id="WP_055450754.1">
    <property type="nucleotide sequence ID" value="NZ_CYHF01000006.1"/>
</dbReference>
<dbReference type="AlphaFoldDB" id="A0A0K6I3V4"/>
<name>A0A0K6I3V4_9BURK</name>
<gene>
    <name evidence="1" type="ORF">Ga0061069_10679</name>
</gene>
<reference evidence="2" key="1">
    <citation type="submission" date="2015-08" db="EMBL/GenBank/DDBJ databases">
        <authorList>
            <person name="Varghese N."/>
        </authorList>
    </citation>
    <scope>NUCLEOTIDE SEQUENCE [LARGE SCALE GENOMIC DNA]</scope>
    <source>
        <strain evidence="2">DSM 18181</strain>
    </source>
</reference>
<accession>A0A0K6I3V4</accession>
<keyword evidence="2" id="KW-1185">Reference proteome</keyword>
<dbReference type="Proteomes" id="UP000183649">
    <property type="component" value="Unassembled WGS sequence"/>
</dbReference>
<evidence type="ECO:0008006" key="3">
    <source>
        <dbReference type="Google" id="ProtNLM"/>
    </source>
</evidence>